<dbReference type="PANTHER" id="PTHR42711:SF16">
    <property type="entry name" value="ABC TRANSPORTER ATP-BINDING PROTEIN"/>
    <property type="match status" value="1"/>
</dbReference>
<evidence type="ECO:0000259" key="4">
    <source>
        <dbReference type="PROSITE" id="PS50893"/>
    </source>
</evidence>
<accession>D5BRD7</accession>
<evidence type="ECO:0000256" key="1">
    <source>
        <dbReference type="ARBA" id="ARBA00022448"/>
    </source>
</evidence>
<keyword evidence="1" id="KW-0813">Transport</keyword>
<dbReference type="Proteomes" id="UP000007460">
    <property type="component" value="Chromosome"/>
</dbReference>
<dbReference type="SMART" id="SM00382">
    <property type="entry name" value="AAA"/>
    <property type="match status" value="1"/>
</dbReference>
<dbReference type="InterPro" id="IPR003439">
    <property type="entry name" value="ABC_transporter-like_ATP-bd"/>
</dbReference>
<evidence type="ECO:0000313" key="5">
    <source>
        <dbReference type="EMBL" id="ADE38834.1"/>
    </source>
</evidence>
<feature type="domain" description="ABC transporter" evidence="4">
    <location>
        <begin position="7"/>
        <end position="220"/>
    </location>
</feature>
<dbReference type="GO" id="GO:0016887">
    <property type="term" value="F:ATP hydrolysis activity"/>
    <property type="evidence" value="ECO:0007669"/>
    <property type="project" value="InterPro"/>
</dbReference>
<evidence type="ECO:0000313" key="6">
    <source>
        <dbReference type="Proteomes" id="UP000007460"/>
    </source>
</evidence>
<dbReference type="SUPFAM" id="SSF52540">
    <property type="entry name" value="P-loop containing nucleoside triphosphate hydrolases"/>
    <property type="match status" value="1"/>
</dbReference>
<proteinExistence type="predicted"/>
<reference evidence="5 6" key="1">
    <citation type="journal article" date="2010" name="J. Bacteriol.">
        <title>Complete genome sequence of "Candidatus Puniceispirillum marinum" IMCC1322, a representative of the SAR116 clade in the Alphaproteobacteria.</title>
        <authorList>
            <person name="Oh H.M."/>
            <person name="Kwon K.K."/>
            <person name="Kang I."/>
            <person name="Kang S.G."/>
            <person name="Lee J.H."/>
            <person name="Kim S.J."/>
            <person name="Cho J.C."/>
        </authorList>
    </citation>
    <scope>NUCLEOTIDE SEQUENCE [LARGE SCALE GENOMIC DNA]</scope>
    <source>
        <strain evidence="5 6">IMCC1322</strain>
    </source>
</reference>
<dbReference type="OrthoDB" id="9802264at2"/>
<evidence type="ECO:0000256" key="2">
    <source>
        <dbReference type="ARBA" id="ARBA00022741"/>
    </source>
</evidence>
<dbReference type="HOGENOM" id="CLU_000604_1_22_5"/>
<dbReference type="KEGG" id="apb:SAR116_0591"/>
<dbReference type="PROSITE" id="PS00211">
    <property type="entry name" value="ABC_TRANSPORTER_1"/>
    <property type="match status" value="1"/>
</dbReference>
<sequence length="225" mass="24482">MSDTIIIKAEALSIIKDGSAILNAVTTHILQGKITMLLGHNGAGKSLLLQALHGIIVPDSGVITAPPAHTQKMVFQKPILLRRSASRHFDFLCPDISQTEKMAWFERAGLIGQMDTPARQLSGGEQQKLAFIGALASKPDLLFLDEPSANLDFEASAKIESLISDAHKNGVTIIMTTHNIAQAHRLADHVLFIEHGKLIEDRNAKDFFANPLHDAAQAYIAHHHA</sequence>
<evidence type="ECO:0000256" key="3">
    <source>
        <dbReference type="ARBA" id="ARBA00022840"/>
    </source>
</evidence>
<keyword evidence="6" id="KW-1185">Reference proteome</keyword>
<keyword evidence="3" id="KW-0067">ATP-binding</keyword>
<dbReference type="STRING" id="488538.SAR116_0591"/>
<dbReference type="RefSeq" id="WP_013045463.1">
    <property type="nucleotide sequence ID" value="NC_014010.1"/>
</dbReference>
<dbReference type="EMBL" id="CP001751">
    <property type="protein sequence ID" value="ADE38834.1"/>
    <property type="molecule type" value="Genomic_DNA"/>
</dbReference>
<dbReference type="Pfam" id="PF00005">
    <property type="entry name" value="ABC_tran"/>
    <property type="match status" value="1"/>
</dbReference>
<dbReference type="PROSITE" id="PS50893">
    <property type="entry name" value="ABC_TRANSPORTER_2"/>
    <property type="match status" value="1"/>
</dbReference>
<dbReference type="PANTHER" id="PTHR42711">
    <property type="entry name" value="ABC TRANSPORTER ATP-BINDING PROTEIN"/>
    <property type="match status" value="1"/>
</dbReference>
<dbReference type="InterPro" id="IPR003593">
    <property type="entry name" value="AAA+_ATPase"/>
</dbReference>
<dbReference type="AlphaFoldDB" id="D5BRD7"/>
<name>D5BRD7_PUNMI</name>
<organism evidence="5 6">
    <name type="scientific">Puniceispirillum marinum (strain IMCC1322)</name>
    <dbReference type="NCBI Taxonomy" id="488538"/>
    <lineage>
        <taxon>Bacteria</taxon>
        <taxon>Pseudomonadati</taxon>
        <taxon>Pseudomonadota</taxon>
        <taxon>Alphaproteobacteria</taxon>
        <taxon>Candidatus Puniceispirillales</taxon>
        <taxon>Candidatus Puniceispirillaceae</taxon>
        <taxon>Candidatus Puniceispirillum</taxon>
    </lineage>
</organism>
<dbReference type="Gene3D" id="3.40.50.300">
    <property type="entry name" value="P-loop containing nucleotide triphosphate hydrolases"/>
    <property type="match status" value="1"/>
</dbReference>
<dbReference type="InterPro" id="IPR027417">
    <property type="entry name" value="P-loop_NTPase"/>
</dbReference>
<protein>
    <submittedName>
        <fullName evidence="5">ABC transporter related protein</fullName>
    </submittedName>
</protein>
<dbReference type="InterPro" id="IPR017871">
    <property type="entry name" value="ABC_transporter-like_CS"/>
</dbReference>
<dbReference type="GO" id="GO:0005524">
    <property type="term" value="F:ATP binding"/>
    <property type="evidence" value="ECO:0007669"/>
    <property type="project" value="UniProtKB-KW"/>
</dbReference>
<keyword evidence="2" id="KW-0547">Nucleotide-binding</keyword>
<gene>
    <name evidence="5" type="ordered locus">SAR116_0591</name>
</gene>
<dbReference type="InterPro" id="IPR050763">
    <property type="entry name" value="ABC_transporter_ATP-binding"/>
</dbReference>
<dbReference type="eggNOG" id="COG1117">
    <property type="taxonomic scope" value="Bacteria"/>
</dbReference>